<feature type="domain" description="Major facilitator superfamily (MFS) profile" evidence="6">
    <location>
        <begin position="12"/>
        <end position="423"/>
    </location>
</feature>
<dbReference type="GO" id="GO:0022857">
    <property type="term" value="F:transmembrane transporter activity"/>
    <property type="evidence" value="ECO:0007669"/>
    <property type="project" value="InterPro"/>
</dbReference>
<dbReference type="RefSeq" id="WP_184672522.1">
    <property type="nucleotide sequence ID" value="NZ_BAABAI010000010.1"/>
</dbReference>
<dbReference type="PROSITE" id="PS50850">
    <property type="entry name" value="MFS"/>
    <property type="match status" value="1"/>
</dbReference>
<reference evidence="7 8" key="1">
    <citation type="submission" date="2020-08" db="EMBL/GenBank/DDBJ databases">
        <title>Sequencing the genomes of 1000 actinobacteria strains.</title>
        <authorList>
            <person name="Klenk H.-P."/>
        </authorList>
    </citation>
    <scope>NUCLEOTIDE SEQUENCE [LARGE SCALE GENOMIC DNA]</scope>
    <source>
        <strain evidence="7 8">DSM 45084</strain>
    </source>
</reference>
<accession>A0A7W7T6U0</accession>
<dbReference type="EMBL" id="JACHJS010000001">
    <property type="protein sequence ID" value="MBB4967644.1"/>
    <property type="molecule type" value="Genomic_DNA"/>
</dbReference>
<sequence length="431" mass="43676">MTIPIERTRWGAVVAVALGVVLAALDLTVVGVALPVLGTELHAGPTVTQWVLHAYNLALVALAVPAGRWLDRACPRSAFLLAVGGFGVASVLITVAPDAPLLLAARAVQGVFAGLLGALTIPLVAAVSRPEHRGRAMSLVLALFPVSGVAGPAVGGLLTDAFGWRAVFAINVPLVVLAFVVGRRTIPAKGGLPAPGRRSLVEASVVGVGATALFLGGYWLPLAAVALVIWLRLPQVRPVRTMLRTRASASSLFALPLVVTGIAAVNFVVPYLLAHRSATVAGLVLLSTSAGMAAFSPVGGVLADRFGAARVAFAGAVVVLVGTVALLPLDESAAPWDVAWRLFVLGIGHGLFAGPNSAAILAATPPDLIGTSGGVSTLLRTLGFSLGPALAAAATGFGTVVVALIAVTAAGCIVQVWSQRVRDLPKRPVGP</sequence>
<evidence type="ECO:0000256" key="3">
    <source>
        <dbReference type="ARBA" id="ARBA00022989"/>
    </source>
</evidence>
<feature type="transmembrane region" description="Helical" evidence="5">
    <location>
        <begin position="12"/>
        <end position="38"/>
    </location>
</feature>
<feature type="transmembrane region" description="Helical" evidence="5">
    <location>
        <begin position="164"/>
        <end position="182"/>
    </location>
</feature>
<comment type="caution">
    <text evidence="7">The sequence shown here is derived from an EMBL/GenBank/DDBJ whole genome shotgun (WGS) entry which is preliminary data.</text>
</comment>
<evidence type="ECO:0000259" key="6">
    <source>
        <dbReference type="PROSITE" id="PS50850"/>
    </source>
</evidence>
<dbReference type="CDD" id="cd17321">
    <property type="entry name" value="MFS_MMR_MDR_like"/>
    <property type="match status" value="1"/>
</dbReference>
<dbReference type="InterPro" id="IPR020846">
    <property type="entry name" value="MFS_dom"/>
</dbReference>
<proteinExistence type="predicted"/>
<feature type="transmembrane region" description="Helical" evidence="5">
    <location>
        <begin position="107"/>
        <end position="127"/>
    </location>
</feature>
<organism evidence="7 8">
    <name type="scientific">Saccharothrix violaceirubra</name>
    <dbReference type="NCBI Taxonomy" id="413306"/>
    <lineage>
        <taxon>Bacteria</taxon>
        <taxon>Bacillati</taxon>
        <taxon>Actinomycetota</taxon>
        <taxon>Actinomycetes</taxon>
        <taxon>Pseudonocardiales</taxon>
        <taxon>Pseudonocardiaceae</taxon>
        <taxon>Saccharothrix</taxon>
    </lineage>
</organism>
<protein>
    <submittedName>
        <fullName evidence="7">MFS family permease</fullName>
    </submittedName>
</protein>
<dbReference type="Proteomes" id="UP000542674">
    <property type="component" value="Unassembled WGS sequence"/>
</dbReference>
<keyword evidence="2 5" id="KW-0812">Transmembrane</keyword>
<evidence type="ECO:0000256" key="2">
    <source>
        <dbReference type="ARBA" id="ARBA00022692"/>
    </source>
</evidence>
<feature type="transmembrane region" description="Helical" evidence="5">
    <location>
        <begin position="77"/>
        <end position="95"/>
    </location>
</feature>
<feature type="transmembrane region" description="Helical" evidence="5">
    <location>
        <begin position="203"/>
        <end position="231"/>
    </location>
</feature>
<name>A0A7W7T6U0_9PSEU</name>
<dbReference type="Gene3D" id="1.20.1250.20">
    <property type="entry name" value="MFS general substrate transporter like domains"/>
    <property type="match status" value="1"/>
</dbReference>
<dbReference type="PRINTS" id="PR01036">
    <property type="entry name" value="TCRTETB"/>
</dbReference>
<feature type="transmembrane region" description="Helical" evidence="5">
    <location>
        <begin position="139"/>
        <end position="158"/>
    </location>
</feature>
<dbReference type="PANTHER" id="PTHR23501:SF5">
    <property type="entry name" value="TRANSPORT PROTEIN"/>
    <property type="match status" value="1"/>
</dbReference>
<feature type="transmembrane region" description="Helical" evidence="5">
    <location>
        <begin position="384"/>
        <end position="417"/>
    </location>
</feature>
<comment type="subcellular location">
    <subcellularLocation>
        <location evidence="1">Cell membrane</location>
        <topology evidence="1">Multi-pass membrane protein</topology>
    </subcellularLocation>
</comment>
<dbReference type="Pfam" id="PF07690">
    <property type="entry name" value="MFS_1"/>
    <property type="match status" value="1"/>
</dbReference>
<dbReference type="AlphaFoldDB" id="A0A7W7T6U0"/>
<feature type="transmembrane region" description="Helical" evidence="5">
    <location>
        <begin position="251"/>
        <end position="273"/>
    </location>
</feature>
<feature type="transmembrane region" description="Helical" evidence="5">
    <location>
        <begin position="280"/>
        <end position="302"/>
    </location>
</feature>
<dbReference type="GO" id="GO:0005886">
    <property type="term" value="C:plasma membrane"/>
    <property type="evidence" value="ECO:0007669"/>
    <property type="project" value="UniProtKB-SubCell"/>
</dbReference>
<keyword evidence="4 5" id="KW-0472">Membrane</keyword>
<evidence type="ECO:0000313" key="8">
    <source>
        <dbReference type="Proteomes" id="UP000542674"/>
    </source>
</evidence>
<gene>
    <name evidence="7" type="ORF">F4559_005003</name>
</gene>
<dbReference type="InterPro" id="IPR036259">
    <property type="entry name" value="MFS_trans_sf"/>
</dbReference>
<evidence type="ECO:0000256" key="5">
    <source>
        <dbReference type="SAM" id="Phobius"/>
    </source>
</evidence>
<keyword evidence="3 5" id="KW-1133">Transmembrane helix</keyword>
<feature type="transmembrane region" description="Helical" evidence="5">
    <location>
        <begin position="339"/>
        <end position="364"/>
    </location>
</feature>
<keyword evidence="8" id="KW-1185">Reference proteome</keyword>
<evidence type="ECO:0000256" key="1">
    <source>
        <dbReference type="ARBA" id="ARBA00004651"/>
    </source>
</evidence>
<dbReference type="InterPro" id="IPR011701">
    <property type="entry name" value="MFS"/>
</dbReference>
<dbReference type="SUPFAM" id="SSF103473">
    <property type="entry name" value="MFS general substrate transporter"/>
    <property type="match status" value="1"/>
</dbReference>
<feature type="transmembrane region" description="Helical" evidence="5">
    <location>
        <begin position="50"/>
        <end position="70"/>
    </location>
</feature>
<feature type="transmembrane region" description="Helical" evidence="5">
    <location>
        <begin position="308"/>
        <end position="327"/>
    </location>
</feature>
<dbReference type="PANTHER" id="PTHR23501">
    <property type="entry name" value="MAJOR FACILITATOR SUPERFAMILY"/>
    <property type="match status" value="1"/>
</dbReference>
<evidence type="ECO:0000256" key="4">
    <source>
        <dbReference type="ARBA" id="ARBA00023136"/>
    </source>
</evidence>
<evidence type="ECO:0000313" key="7">
    <source>
        <dbReference type="EMBL" id="MBB4967644.1"/>
    </source>
</evidence>
<dbReference type="Gene3D" id="1.20.1720.10">
    <property type="entry name" value="Multidrug resistance protein D"/>
    <property type="match status" value="1"/>
</dbReference>